<dbReference type="AlphaFoldDB" id="Q2R4W6"/>
<organism evidence="3">
    <name type="scientific">Oryza sativa subsp. japonica</name>
    <name type="common">Rice</name>
    <dbReference type="NCBI Taxonomy" id="39947"/>
    <lineage>
        <taxon>Eukaryota</taxon>
        <taxon>Viridiplantae</taxon>
        <taxon>Streptophyta</taxon>
        <taxon>Embryophyta</taxon>
        <taxon>Tracheophyta</taxon>
        <taxon>Spermatophyta</taxon>
        <taxon>Magnoliopsida</taxon>
        <taxon>Liliopsida</taxon>
        <taxon>Poales</taxon>
        <taxon>Poaceae</taxon>
        <taxon>BOP clade</taxon>
        <taxon>Oryzoideae</taxon>
        <taxon>Oryzeae</taxon>
        <taxon>Oryzinae</taxon>
        <taxon>Oryza</taxon>
        <taxon>Oryza sativa</taxon>
    </lineage>
</organism>
<feature type="compositionally biased region" description="Basic residues" evidence="1">
    <location>
        <begin position="403"/>
        <end position="413"/>
    </location>
</feature>
<dbReference type="PANTHER" id="PTHR33240:SF15">
    <property type="entry name" value="GAG-PRO-LIKE PROTEIN"/>
    <property type="match status" value="1"/>
</dbReference>
<feature type="domain" description="Retrotransposon gag" evidence="2">
    <location>
        <begin position="281"/>
        <end position="345"/>
    </location>
</feature>
<dbReference type="CDD" id="cd00303">
    <property type="entry name" value="retropepsin_like"/>
    <property type="match status" value="1"/>
</dbReference>
<protein>
    <submittedName>
        <fullName evidence="3">Retrotransposon protein, putative, Ty3-gypsy subclass</fullName>
    </submittedName>
</protein>
<dbReference type="Gene3D" id="2.40.70.10">
    <property type="entry name" value="Acid Proteases"/>
    <property type="match status" value="1"/>
</dbReference>
<feature type="compositionally biased region" description="Basic and acidic residues" evidence="1">
    <location>
        <begin position="67"/>
        <end position="76"/>
    </location>
</feature>
<feature type="region of interest" description="Disordered" evidence="1">
    <location>
        <begin position="199"/>
        <end position="280"/>
    </location>
</feature>
<dbReference type="Pfam" id="PF03732">
    <property type="entry name" value="Retrotrans_gag"/>
    <property type="match status" value="1"/>
</dbReference>
<accession>Q2R4W6</accession>
<dbReference type="EMBL" id="DP000010">
    <property type="protein sequence ID" value="ABA93561.1"/>
    <property type="molecule type" value="Genomic_DNA"/>
</dbReference>
<reference evidence="3" key="3">
    <citation type="submission" date="2006-01" db="EMBL/GenBank/DDBJ databases">
        <authorList>
            <person name="Buell R."/>
        </authorList>
    </citation>
    <scope>NUCLEOTIDE SEQUENCE</scope>
</reference>
<evidence type="ECO:0000256" key="1">
    <source>
        <dbReference type="SAM" id="MobiDB-lite"/>
    </source>
</evidence>
<evidence type="ECO:0000313" key="3">
    <source>
        <dbReference type="EMBL" id="ABA93561.1"/>
    </source>
</evidence>
<reference evidence="3" key="1">
    <citation type="journal article" date="2005" name="BMC Biol.">
        <title>The sequence of rice chromosomes 11 and 12, rich in disease resistance genes and recent gene duplications.</title>
        <authorList>
            <consortium name="The rice chromosomes 11 and 12 sequencing consortia"/>
        </authorList>
    </citation>
    <scope>NUCLEOTIDE SEQUENCE [LARGE SCALE GENOMIC DNA]</scope>
</reference>
<dbReference type="InterPro" id="IPR005162">
    <property type="entry name" value="Retrotrans_gag_dom"/>
</dbReference>
<gene>
    <name evidence="3" type="ordered locus">LOC_Os11g27060</name>
</gene>
<dbReference type="InterPro" id="IPR021109">
    <property type="entry name" value="Peptidase_aspartic_dom_sf"/>
</dbReference>
<feature type="region of interest" description="Disordered" evidence="1">
    <location>
        <begin position="1"/>
        <end position="76"/>
    </location>
</feature>
<dbReference type="PANTHER" id="PTHR33240">
    <property type="entry name" value="OS08G0508500 PROTEIN"/>
    <property type="match status" value="1"/>
</dbReference>
<proteinExistence type="predicted"/>
<feature type="region of interest" description="Disordered" evidence="1">
    <location>
        <begin position="379"/>
        <end position="414"/>
    </location>
</feature>
<reference evidence="3" key="2">
    <citation type="submission" date="2005-04" db="EMBL/GenBank/DDBJ databases">
        <authorList>
            <person name="Buell C.R."/>
            <person name="Wing R.A."/>
            <person name="McCombie W.A."/>
            <person name="Ouyang S."/>
        </authorList>
    </citation>
    <scope>NUCLEOTIDE SEQUENCE</scope>
</reference>
<feature type="compositionally biased region" description="Basic and acidic residues" evidence="1">
    <location>
        <begin position="219"/>
        <end position="252"/>
    </location>
</feature>
<feature type="compositionally biased region" description="Basic and acidic residues" evidence="1">
    <location>
        <begin position="379"/>
        <end position="402"/>
    </location>
</feature>
<feature type="region of interest" description="Disordered" evidence="1">
    <location>
        <begin position="104"/>
        <end position="128"/>
    </location>
</feature>
<evidence type="ECO:0000259" key="2">
    <source>
        <dbReference type="Pfam" id="PF03732"/>
    </source>
</evidence>
<name>Q2R4W6_ORYSJ</name>
<sequence>MPILTGPAMAGSESDVVTTPTDSMSKDPPVKAENGTSTTSEPEKDPNVAQSCPSDKKYEPTRTTSEATRDTDKEREAAAISDRFVGVLDIDPHEPSVLHLLEDQASSSTSTPCDVYTVDGTSTSRDGNTEAEYQVATPAQHIRTINAILRETPYDPVLNADLDQWTERLRESVANLSNAFEEAAARAPPDDLRDHLKGRREARRAQGNESRSQRRVSSRHRENEEQGGHLSENPDRDNRHNRREHDNREQRVPGDTGRGRRRNDDDDGDQRQNNNGGRRQDLWQQFVANFQGTYNCHAIEDDLHALTQNPGESLRDYIWRFNECRNTIPEITDASVIRAFKSGVRDRYTTQELATRRITTARKLFKIVDRCAHADDALRRKNDKPKIGGENKLAKDAPESSKKKSSKSGKRKARTEVLAAEYADPPKHSDPQGNDTKKIWCPIHKSDKHYLETCFVFKKALVKQLALKKGKRVRVVEKVAEATTQDSDSTYPDSDLHVSHMFGGSTAYSSKREYKRVEREVCSTWQGAASKMKWSEQKIEFSEADDPKTAVTPGRYPIVVEPTIRNIKFARVLIDGGSSINLHFASTLDAMGIPRSELTPTDQPFHGITPQSSSKPLGKITLPMTFSQANNFRTEQITFDVAEFDTAYNAIIGRIALAKFMAASHYAYQILKMPGPKGTITI</sequence>